<dbReference type="OrthoDB" id="10468422at2759"/>
<dbReference type="EMBL" id="JAPQKH010000004">
    <property type="protein sequence ID" value="KAJ5100930.1"/>
    <property type="molecule type" value="Genomic_DNA"/>
</dbReference>
<name>A0A9W9FIU0_9EURO</name>
<proteinExistence type="predicted"/>
<protein>
    <submittedName>
        <fullName evidence="2">Uncharacterized protein</fullName>
    </submittedName>
</protein>
<gene>
    <name evidence="2" type="ORF">N7456_006982</name>
</gene>
<accession>A0A9W9FIU0</accession>
<evidence type="ECO:0000313" key="3">
    <source>
        <dbReference type="Proteomes" id="UP001149165"/>
    </source>
</evidence>
<comment type="caution">
    <text evidence="2">The sequence shown here is derived from an EMBL/GenBank/DDBJ whole genome shotgun (WGS) entry which is preliminary data.</text>
</comment>
<dbReference type="Proteomes" id="UP001149165">
    <property type="component" value="Unassembled WGS sequence"/>
</dbReference>
<reference evidence="2" key="2">
    <citation type="journal article" date="2023" name="IMA Fungus">
        <title>Comparative genomic study of the Penicillium genus elucidates a diverse pangenome and 15 lateral gene transfer events.</title>
        <authorList>
            <person name="Petersen C."/>
            <person name="Sorensen T."/>
            <person name="Nielsen M.R."/>
            <person name="Sondergaard T.E."/>
            <person name="Sorensen J.L."/>
            <person name="Fitzpatrick D.A."/>
            <person name="Frisvad J.C."/>
            <person name="Nielsen K.L."/>
        </authorList>
    </citation>
    <scope>NUCLEOTIDE SEQUENCE</scope>
    <source>
        <strain evidence="2">IBT 30069</strain>
    </source>
</reference>
<sequence length="139" mass="15344">MAEQAIHIISGRGSDITCDKTDSLVVTMKLGDGTVIEVEVGWLNARPPGHDYGTTNIRRKDWWSAAQLSNGSPKDGWLVNLGGGKPVTLVGIKPRLDLERSVSRLLAAISNKKKRRVSEREKLPHPSEAPRCWSYADQK</sequence>
<reference evidence="2" key="1">
    <citation type="submission" date="2022-11" db="EMBL/GenBank/DDBJ databases">
        <authorList>
            <person name="Petersen C."/>
        </authorList>
    </citation>
    <scope>NUCLEOTIDE SEQUENCE</scope>
    <source>
        <strain evidence="2">IBT 30069</strain>
    </source>
</reference>
<evidence type="ECO:0000256" key="1">
    <source>
        <dbReference type="SAM" id="MobiDB-lite"/>
    </source>
</evidence>
<keyword evidence="3" id="KW-1185">Reference proteome</keyword>
<organism evidence="2 3">
    <name type="scientific">Penicillium angulare</name>
    <dbReference type="NCBI Taxonomy" id="116970"/>
    <lineage>
        <taxon>Eukaryota</taxon>
        <taxon>Fungi</taxon>
        <taxon>Dikarya</taxon>
        <taxon>Ascomycota</taxon>
        <taxon>Pezizomycotina</taxon>
        <taxon>Eurotiomycetes</taxon>
        <taxon>Eurotiomycetidae</taxon>
        <taxon>Eurotiales</taxon>
        <taxon>Aspergillaceae</taxon>
        <taxon>Penicillium</taxon>
    </lineage>
</organism>
<dbReference type="AlphaFoldDB" id="A0A9W9FIU0"/>
<evidence type="ECO:0000313" key="2">
    <source>
        <dbReference type="EMBL" id="KAJ5100930.1"/>
    </source>
</evidence>
<feature type="region of interest" description="Disordered" evidence="1">
    <location>
        <begin position="112"/>
        <end position="139"/>
    </location>
</feature>